<organism evidence="2 3">
    <name type="scientific">Bos mutus</name>
    <name type="common">wild yak</name>
    <dbReference type="NCBI Taxonomy" id="72004"/>
    <lineage>
        <taxon>Eukaryota</taxon>
        <taxon>Metazoa</taxon>
        <taxon>Chordata</taxon>
        <taxon>Craniata</taxon>
        <taxon>Vertebrata</taxon>
        <taxon>Euteleostomi</taxon>
        <taxon>Mammalia</taxon>
        <taxon>Eutheria</taxon>
        <taxon>Laurasiatheria</taxon>
        <taxon>Artiodactyla</taxon>
        <taxon>Ruminantia</taxon>
        <taxon>Pecora</taxon>
        <taxon>Bovidae</taxon>
        <taxon>Bovinae</taxon>
        <taxon>Bos</taxon>
    </lineage>
</organism>
<reference evidence="2" key="1">
    <citation type="submission" date="2019-10" db="EMBL/GenBank/DDBJ databases">
        <title>The sequence and de novo assembly of the wild yak genome.</title>
        <authorList>
            <person name="Liu Y."/>
        </authorList>
    </citation>
    <scope>NUCLEOTIDE SEQUENCE [LARGE SCALE GENOMIC DNA]</scope>
    <source>
        <strain evidence="2">WY2019</strain>
    </source>
</reference>
<dbReference type="EMBL" id="VBQZ03000028">
    <property type="protein sequence ID" value="MXQ85684.1"/>
    <property type="molecule type" value="Genomic_DNA"/>
</dbReference>
<accession>A0A6B0RCK1</accession>
<proteinExistence type="predicted"/>
<gene>
    <name evidence="2" type="ORF">E5288_WYG016422</name>
</gene>
<sequence>MLHALEAGSNPAVHTGLGANRRNSSGCGCAACIRINPALRHPAGNGSRFPGVETPHPPSSGREVAPRAQKAAGLASEGGWTISALGLSSLSRWAVPGSPHLLPVLRKPAGAESARGEN</sequence>
<feature type="region of interest" description="Disordered" evidence="1">
    <location>
        <begin position="1"/>
        <end position="24"/>
    </location>
</feature>
<name>A0A6B0RCK1_9CETA</name>
<evidence type="ECO:0000256" key="1">
    <source>
        <dbReference type="SAM" id="MobiDB-lite"/>
    </source>
</evidence>
<evidence type="ECO:0000313" key="3">
    <source>
        <dbReference type="Proteomes" id="UP000322234"/>
    </source>
</evidence>
<feature type="region of interest" description="Disordered" evidence="1">
    <location>
        <begin position="43"/>
        <end position="66"/>
    </location>
</feature>
<evidence type="ECO:0000313" key="2">
    <source>
        <dbReference type="EMBL" id="MXQ85684.1"/>
    </source>
</evidence>
<keyword evidence="3" id="KW-1185">Reference proteome</keyword>
<comment type="caution">
    <text evidence="2">The sequence shown here is derived from an EMBL/GenBank/DDBJ whole genome shotgun (WGS) entry which is preliminary data.</text>
</comment>
<dbReference type="Proteomes" id="UP000322234">
    <property type="component" value="Unassembled WGS sequence"/>
</dbReference>
<dbReference type="AlphaFoldDB" id="A0A6B0RCK1"/>
<protein>
    <submittedName>
        <fullName evidence="2">Uncharacterized protein</fullName>
    </submittedName>
</protein>